<dbReference type="CDD" id="cd06156">
    <property type="entry name" value="eu_AANH_C_2"/>
    <property type="match status" value="1"/>
</dbReference>
<protein>
    <recommendedName>
        <fullName evidence="2">Diphthine--ammonia ligase</fullName>
        <ecNumber evidence="1">6.3.1.14</ecNumber>
    </recommendedName>
    <alternativeName>
        <fullName evidence="3">Diphthamide synthase</fullName>
    </alternativeName>
    <alternativeName>
        <fullName evidence="4">Diphthamide synthetase</fullName>
    </alternativeName>
</protein>
<accession>A0A8K0TTN4</accession>
<evidence type="ECO:0000313" key="8">
    <source>
        <dbReference type="EMBL" id="KAH7376492.1"/>
    </source>
</evidence>
<dbReference type="InterPro" id="IPR035959">
    <property type="entry name" value="RutC-like_sf"/>
</dbReference>
<dbReference type="InterPro" id="IPR014729">
    <property type="entry name" value="Rossmann-like_a/b/a_fold"/>
</dbReference>
<dbReference type="AlphaFoldDB" id="A0A8K0TTN4"/>
<evidence type="ECO:0000256" key="1">
    <source>
        <dbReference type="ARBA" id="ARBA00012089"/>
    </source>
</evidence>
<dbReference type="InterPro" id="IPR030662">
    <property type="entry name" value="DPH6/MJ0570"/>
</dbReference>
<feature type="domain" description="Diphthamide synthase" evidence="7">
    <location>
        <begin position="82"/>
        <end position="289"/>
    </location>
</feature>
<dbReference type="Gene3D" id="3.90.1490.10">
    <property type="entry name" value="putative n-type atp pyrophosphatase, domain 2"/>
    <property type="match status" value="1"/>
</dbReference>
<dbReference type="OrthoDB" id="686384at2759"/>
<name>A0A8K0TTN4_9PEZI</name>
<evidence type="ECO:0000256" key="6">
    <source>
        <dbReference type="SAM" id="MobiDB-lite"/>
    </source>
</evidence>
<dbReference type="Pfam" id="PF01902">
    <property type="entry name" value="Diphthami_syn_2"/>
    <property type="match status" value="1"/>
</dbReference>
<gene>
    <name evidence="8" type="ORF">B0T11DRAFT_21584</name>
</gene>
<dbReference type="Gene3D" id="3.30.1330.40">
    <property type="entry name" value="RutC-like"/>
    <property type="match status" value="2"/>
</dbReference>
<evidence type="ECO:0000256" key="2">
    <source>
        <dbReference type="ARBA" id="ARBA00018426"/>
    </source>
</evidence>
<dbReference type="InterPro" id="IPR002761">
    <property type="entry name" value="Diphthami_syn_dom"/>
</dbReference>
<sequence length="798" mass="85746">MASSPERLNVIALISGGKDSFFSALHCSLHGHSLVALANLFPAPDAVAGRDGASQPVETQVIHPHEATAETGPNADDTDLNSFMYQTVGHQLIPLYAAATGLPLYRQPIRGGARDEGRDYDAHGPVTTTEADVDETESMVPLLRAVIKDHPEANALCAGAILSTYQRTRVESVALRLGLTPLAYLWKFPVLPPPGPGLPREDAQLLLDMAAAGLDARVIKVASAGLDEDFLWERVSGARGVARIKKALRRFGTAEGSVLGEGGEFETIVVDGPASLFKQRIVVPDGETSVVKEGGGTSWLSIRKARLEDKAGNSEEAEAGSIRVPELLDQRFQAVADALRNEDDAQSQMESAVTRTSLQVPAEVVPRQDLYWTVSRQHSSGVSIEEETRGLVEEIQNLLKDRPNPLPTTAITNTIIILRRMADFPAINTIYARLFKHPNPPSRVTISCGDLLPEGSNIAIHLTVRDDLKPSDRKGLHVQSRSYWAPANIGPYSQSIDVPLFATRQPGQDNDKPTSSAGARVLAIAGQIPLWPATMVIPPEVDVTLQIVLSLQHLWRIGVDQKVQLWSSAVAYFPRASSSEEMRRQGVIAAKAWEQAHRFSTDEEDDDETGPDLWDRTHNPQYMTFGGADAGAGIEGQLPDWGVFRGSSRPVPPFFAVEVEELPRQSGVEWHAHAGLAGLEDASAEVVEHAAPSVAGASVSHTMVADVPVRSIVSLEAVEGQEPKSPGELVDTMSRIYAESTGASGGQARPYLVYLQVAPGTSPVVIGSAATAVVPCRSIWSGRGRPVAALGLFSAMSR</sequence>
<dbReference type="Gene3D" id="3.40.50.620">
    <property type="entry name" value="HUPs"/>
    <property type="match status" value="1"/>
</dbReference>
<comment type="catalytic activity">
    <reaction evidence="5">
        <text>diphthine-[translation elongation factor 2] + NH4(+) + ATP = diphthamide-[translation elongation factor 2] + AMP + diphosphate + H(+)</text>
        <dbReference type="Rhea" id="RHEA:19753"/>
        <dbReference type="Rhea" id="RHEA-COMP:10172"/>
        <dbReference type="Rhea" id="RHEA-COMP:10174"/>
        <dbReference type="ChEBI" id="CHEBI:15378"/>
        <dbReference type="ChEBI" id="CHEBI:16692"/>
        <dbReference type="ChEBI" id="CHEBI:28938"/>
        <dbReference type="ChEBI" id="CHEBI:30616"/>
        <dbReference type="ChEBI" id="CHEBI:33019"/>
        <dbReference type="ChEBI" id="CHEBI:82696"/>
        <dbReference type="ChEBI" id="CHEBI:456215"/>
        <dbReference type="EC" id="6.3.1.14"/>
    </reaction>
</comment>
<evidence type="ECO:0000256" key="5">
    <source>
        <dbReference type="ARBA" id="ARBA00048108"/>
    </source>
</evidence>
<evidence type="ECO:0000259" key="7">
    <source>
        <dbReference type="Pfam" id="PF01902"/>
    </source>
</evidence>
<dbReference type="Proteomes" id="UP000813385">
    <property type="component" value="Unassembled WGS sequence"/>
</dbReference>
<organism evidence="8 9">
    <name type="scientific">Plectosphaerella cucumerina</name>
    <dbReference type="NCBI Taxonomy" id="40658"/>
    <lineage>
        <taxon>Eukaryota</taxon>
        <taxon>Fungi</taxon>
        <taxon>Dikarya</taxon>
        <taxon>Ascomycota</taxon>
        <taxon>Pezizomycotina</taxon>
        <taxon>Sordariomycetes</taxon>
        <taxon>Hypocreomycetidae</taxon>
        <taxon>Glomerellales</taxon>
        <taxon>Plectosphaerellaceae</taxon>
        <taxon>Plectosphaerella</taxon>
    </lineage>
</organism>
<evidence type="ECO:0000256" key="3">
    <source>
        <dbReference type="ARBA" id="ARBA00029814"/>
    </source>
</evidence>
<dbReference type="EMBL" id="JAGPXD010000001">
    <property type="protein sequence ID" value="KAH7376492.1"/>
    <property type="molecule type" value="Genomic_DNA"/>
</dbReference>
<evidence type="ECO:0000256" key="4">
    <source>
        <dbReference type="ARBA" id="ARBA00031552"/>
    </source>
</evidence>
<dbReference type="PANTHER" id="PTHR12196:SF2">
    <property type="entry name" value="DIPHTHINE--AMMONIA LIGASE"/>
    <property type="match status" value="1"/>
</dbReference>
<evidence type="ECO:0000313" key="9">
    <source>
        <dbReference type="Proteomes" id="UP000813385"/>
    </source>
</evidence>
<dbReference type="CDD" id="cd01994">
    <property type="entry name" value="AANH_PF0828-like"/>
    <property type="match status" value="1"/>
</dbReference>
<feature type="region of interest" description="Disordered" evidence="6">
    <location>
        <begin position="598"/>
        <end position="617"/>
    </location>
</feature>
<comment type="caution">
    <text evidence="8">The sequence shown here is derived from an EMBL/GenBank/DDBJ whole genome shotgun (WGS) entry which is preliminary data.</text>
</comment>
<dbReference type="GO" id="GO:0017183">
    <property type="term" value="P:protein histidyl modification to diphthamide"/>
    <property type="evidence" value="ECO:0007669"/>
    <property type="project" value="TreeGrafter"/>
</dbReference>
<dbReference type="SUPFAM" id="SSF52402">
    <property type="entry name" value="Adenine nucleotide alpha hydrolases-like"/>
    <property type="match status" value="1"/>
</dbReference>
<dbReference type="EC" id="6.3.1.14" evidence="1"/>
<reference evidence="8" key="1">
    <citation type="journal article" date="2021" name="Nat. Commun.">
        <title>Genetic determinants of endophytism in the Arabidopsis root mycobiome.</title>
        <authorList>
            <person name="Mesny F."/>
            <person name="Miyauchi S."/>
            <person name="Thiergart T."/>
            <person name="Pickel B."/>
            <person name="Atanasova L."/>
            <person name="Karlsson M."/>
            <person name="Huettel B."/>
            <person name="Barry K.W."/>
            <person name="Haridas S."/>
            <person name="Chen C."/>
            <person name="Bauer D."/>
            <person name="Andreopoulos W."/>
            <person name="Pangilinan J."/>
            <person name="LaButti K."/>
            <person name="Riley R."/>
            <person name="Lipzen A."/>
            <person name="Clum A."/>
            <person name="Drula E."/>
            <person name="Henrissat B."/>
            <person name="Kohler A."/>
            <person name="Grigoriev I.V."/>
            <person name="Martin F.M."/>
            <person name="Hacquard S."/>
        </authorList>
    </citation>
    <scope>NUCLEOTIDE SEQUENCE</scope>
    <source>
        <strain evidence="8">MPI-CAGE-AT-0016</strain>
    </source>
</reference>
<proteinExistence type="predicted"/>
<dbReference type="NCBIfam" id="TIGR00290">
    <property type="entry name" value="MJ0570_dom"/>
    <property type="match status" value="1"/>
</dbReference>
<dbReference type="GO" id="GO:0017178">
    <property type="term" value="F:diphthine-ammonia ligase activity"/>
    <property type="evidence" value="ECO:0007669"/>
    <property type="project" value="UniProtKB-EC"/>
</dbReference>
<dbReference type="SUPFAM" id="SSF55298">
    <property type="entry name" value="YjgF-like"/>
    <property type="match status" value="2"/>
</dbReference>
<dbReference type="PANTHER" id="PTHR12196">
    <property type="entry name" value="DOMAIN OF UNKNOWN FUNCTION 71 DUF71 -CONTAINING PROTEIN"/>
    <property type="match status" value="1"/>
</dbReference>
<keyword evidence="9" id="KW-1185">Reference proteome</keyword>